<keyword evidence="5 11" id="KW-0660">Purine salvage</keyword>
<evidence type="ECO:0000256" key="3">
    <source>
        <dbReference type="ARBA" id="ARBA00012119"/>
    </source>
</evidence>
<keyword evidence="11" id="KW-0539">Nucleus</keyword>
<evidence type="ECO:0000256" key="6">
    <source>
        <dbReference type="ARBA" id="ARBA00022741"/>
    </source>
</evidence>
<dbReference type="PANTHER" id="PTHR45769">
    <property type="entry name" value="ADENOSINE KINASE"/>
    <property type="match status" value="1"/>
</dbReference>
<keyword evidence="4 11" id="KW-0808">Transferase</keyword>
<organism evidence="13 14">
    <name type="scientific">Lingula anatina</name>
    <name type="common">Brachiopod</name>
    <name type="synonym">Lingula unguis</name>
    <dbReference type="NCBI Taxonomy" id="7574"/>
    <lineage>
        <taxon>Eukaryota</taxon>
        <taxon>Metazoa</taxon>
        <taxon>Spiralia</taxon>
        <taxon>Lophotrochozoa</taxon>
        <taxon>Brachiopoda</taxon>
        <taxon>Linguliformea</taxon>
        <taxon>Lingulata</taxon>
        <taxon>Lingulida</taxon>
        <taxon>Linguloidea</taxon>
        <taxon>Lingulidae</taxon>
        <taxon>Lingula</taxon>
    </lineage>
</organism>
<evidence type="ECO:0000313" key="13">
    <source>
        <dbReference type="Proteomes" id="UP000085678"/>
    </source>
</evidence>
<dbReference type="FunCoup" id="A0A1S3HBF6">
    <property type="interactions" value="1586"/>
</dbReference>
<dbReference type="OrthoDB" id="432447at2759"/>
<evidence type="ECO:0000256" key="9">
    <source>
        <dbReference type="ARBA" id="ARBA00022842"/>
    </source>
</evidence>
<reference evidence="14" key="1">
    <citation type="submission" date="2025-08" db="UniProtKB">
        <authorList>
            <consortium name="RefSeq"/>
        </authorList>
    </citation>
    <scope>IDENTIFICATION</scope>
    <source>
        <tissue evidence="14">Gonads</tissue>
    </source>
</reference>
<feature type="domain" description="Carbohydrate kinase PfkB" evidence="12">
    <location>
        <begin position="37"/>
        <end position="346"/>
    </location>
</feature>
<proteinExistence type="inferred from homology"/>
<keyword evidence="13" id="KW-1185">Reference proteome</keyword>
<dbReference type="GO" id="GO:0005634">
    <property type="term" value="C:nucleus"/>
    <property type="evidence" value="ECO:0007669"/>
    <property type="project" value="UniProtKB-SubCell"/>
</dbReference>
<dbReference type="InterPro" id="IPR029056">
    <property type="entry name" value="Ribokinase-like"/>
</dbReference>
<dbReference type="STRING" id="7574.A0A1S3HBF6"/>
<dbReference type="GO" id="GO:0005524">
    <property type="term" value="F:ATP binding"/>
    <property type="evidence" value="ECO:0007669"/>
    <property type="project" value="UniProtKB-UniRule"/>
</dbReference>
<dbReference type="GeneID" id="106153802"/>
<dbReference type="CDD" id="cd01168">
    <property type="entry name" value="adenosine_kinase"/>
    <property type="match status" value="1"/>
</dbReference>
<dbReference type="Gene3D" id="3.40.1190.20">
    <property type="match status" value="1"/>
</dbReference>
<name>A0A1S3HBF6_LINAN</name>
<comment type="cofactor">
    <cofactor evidence="11">
        <name>Mg(2+)</name>
        <dbReference type="ChEBI" id="CHEBI:18420"/>
    </cofactor>
    <text evidence="11">Binds 3 Mg(2+) ions per subunit.</text>
</comment>
<evidence type="ECO:0000256" key="2">
    <source>
        <dbReference type="ARBA" id="ARBA00010688"/>
    </source>
</evidence>
<dbReference type="Gene3D" id="3.30.1110.10">
    <property type="match status" value="1"/>
</dbReference>
<dbReference type="InterPro" id="IPR002173">
    <property type="entry name" value="Carboh/pur_kinase_PfkB_CS"/>
</dbReference>
<dbReference type="PROSITE" id="PS00584">
    <property type="entry name" value="PFKB_KINASES_2"/>
    <property type="match status" value="1"/>
</dbReference>
<dbReference type="RefSeq" id="XP_013383353.1">
    <property type="nucleotide sequence ID" value="XM_013527899.2"/>
</dbReference>
<evidence type="ECO:0000313" key="14">
    <source>
        <dbReference type="RefSeq" id="XP_013383353.1"/>
    </source>
</evidence>
<dbReference type="SUPFAM" id="SSF53613">
    <property type="entry name" value="Ribokinase-like"/>
    <property type="match status" value="1"/>
</dbReference>
<evidence type="ECO:0000256" key="4">
    <source>
        <dbReference type="ARBA" id="ARBA00022679"/>
    </source>
</evidence>
<keyword evidence="7 11" id="KW-0418">Kinase</keyword>
<keyword evidence="8 11" id="KW-0067">ATP-binding</keyword>
<dbReference type="EC" id="2.7.1.20" evidence="3 11"/>
<comment type="catalytic activity">
    <reaction evidence="11">
        <text>adenosine + ATP = AMP + ADP + H(+)</text>
        <dbReference type="Rhea" id="RHEA:20824"/>
        <dbReference type="ChEBI" id="CHEBI:15378"/>
        <dbReference type="ChEBI" id="CHEBI:16335"/>
        <dbReference type="ChEBI" id="CHEBI:30616"/>
        <dbReference type="ChEBI" id="CHEBI:456215"/>
        <dbReference type="ChEBI" id="CHEBI:456216"/>
        <dbReference type="EC" id="2.7.1.20"/>
    </reaction>
</comment>
<accession>A0A1S3HBF6</accession>
<dbReference type="GO" id="GO:0006144">
    <property type="term" value="P:purine nucleobase metabolic process"/>
    <property type="evidence" value="ECO:0007669"/>
    <property type="project" value="TreeGrafter"/>
</dbReference>
<feature type="active site" description="Proton acceptor" evidence="10">
    <location>
        <position position="307"/>
    </location>
</feature>
<sequence>MENQVKKAKMEISEGVLFGMGNPLLDICATVDDDFLKKYDLKANDAILAEDKHKPLYQDMLDTYKSVDYIAGGATQNAIRVATWLLGTPQSTTFMGCVGKDKFGEILKSKAEGDGVNVKYQYNEKESTGTCGVLLTGENRSLCANLAAANCFTVDHLDVPDNWALVEKANYYYIAGFFLTVCPPAIQKVAKHACEKNKTFMMNLSAPFLCQFFKEPMMAALPYVDILFGNETEAATFSKEQNFDTEDVKEIALKAAALTKENKSRSRMVVFTQGASPVLIAHEGKVTEYPVIPIAEKDMVDTNGAGDAFVGGFLAQYVLGKPVEECVRCGHYAANIVIKRSGCTYPDKPDFK</sequence>
<evidence type="ECO:0000256" key="8">
    <source>
        <dbReference type="ARBA" id="ARBA00022840"/>
    </source>
</evidence>
<dbReference type="PANTHER" id="PTHR45769:SF3">
    <property type="entry name" value="ADENOSINE KINASE"/>
    <property type="match status" value="1"/>
</dbReference>
<dbReference type="Pfam" id="PF00294">
    <property type="entry name" value="PfkB"/>
    <property type="match status" value="1"/>
</dbReference>
<keyword evidence="9 11" id="KW-0460">Magnesium</keyword>
<dbReference type="PRINTS" id="PR00989">
    <property type="entry name" value="ADENOKINASE"/>
</dbReference>
<dbReference type="InterPro" id="IPR001805">
    <property type="entry name" value="Adenokinase"/>
</dbReference>
<dbReference type="GO" id="GO:0004001">
    <property type="term" value="F:adenosine kinase activity"/>
    <property type="evidence" value="ECO:0007669"/>
    <property type="project" value="UniProtKB-UniRule"/>
</dbReference>
<comment type="similarity">
    <text evidence="2 11">Belongs to the carbohydrate kinase PfkB family.</text>
</comment>
<dbReference type="FunFam" id="3.30.1110.10:FF:000001">
    <property type="entry name" value="Adenosine kinase a"/>
    <property type="match status" value="1"/>
</dbReference>
<dbReference type="KEGG" id="lak:106153802"/>
<dbReference type="Proteomes" id="UP000085678">
    <property type="component" value="Unplaced"/>
</dbReference>
<dbReference type="AlphaFoldDB" id="A0A1S3HBF6"/>
<gene>
    <name evidence="14" type="primary">LOC106153802</name>
</gene>
<dbReference type="UniPathway" id="UPA00588">
    <property type="reaction ID" value="UER00659"/>
</dbReference>
<evidence type="ECO:0000256" key="11">
    <source>
        <dbReference type="RuleBase" id="RU368116"/>
    </source>
</evidence>
<comment type="subcellular location">
    <subcellularLocation>
        <location evidence="11">Nucleus</location>
    </subcellularLocation>
</comment>
<protein>
    <recommendedName>
        <fullName evidence="3 11">Adenosine kinase</fullName>
        <shortName evidence="11">AK</shortName>
        <ecNumber evidence="3 11">2.7.1.20</ecNumber>
    </recommendedName>
    <alternativeName>
        <fullName evidence="11">Adenosine 5'-phosphotransferase</fullName>
    </alternativeName>
</protein>
<dbReference type="InParanoid" id="A0A1S3HBF6"/>
<keyword evidence="6 11" id="KW-0547">Nucleotide-binding</keyword>
<comment type="subunit">
    <text evidence="11">Monomer.</text>
</comment>
<dbReference type="FunFam" id="3.40.1190.20:FF:000006">
    <property type="entry name" value="Adenosine kinase 2"/>
    <property type="match status" value="1"/>
</dbReference>
<evidence type="ECO:0000256" key="1">
    <source>
        <dbReference type="ARBA" id="ARBA00004801"/>
    </source>
</evidence>
<evidence type="ECO:0000256" key="10">
    <source>
        <dbReference type="PIRSR" id="PIRSR601805-1"/>
    </source>
</evidence>
<comment type="pathway">
    <text evidence="1 11">Purine metabolism; AMP biosynthesis via salvage pathway; AMP from adenosine: step 1/1.</text>
</comment>
<dbReference type="InterPro" id="IPR011611">
    <property type="entry name" value="PfkB_dom"/>
</dbReference>
<evidence type="ECO:0000256" key="5">
    <source>
        <dbReference type="ARBA" id="ARBA00022726"/>
    </source>
</evidence>
<dbReference type="GO" id="GO:0044209">
    <property type="term" value="P:AMP salvage"/>
    <property type="evidence" value="ECO:0007669"/>
    <property type="project" value="UniProtKB-UniRule"/>
</dbReference>
<evidence type="ECO:0000259" key="12">
    <source>
        <dbReference type="Pfam" id="PF00294"/>
    </source>
</evidence>
<evidence type="ECO:0000256" key="7">
    <source>
        <dbReference type="ARBA" id="ARBA00022777"/>
    </source>
</evidence>
<dbReference type="GO" id="GO:0005829">
    <property type="term" value="C:cytosol"/>
    <property type="evidence" value="ECO:0007669"/>
    <property type="project" value="TreeGrafter"/>
</dbReference>
<dbReference type="GO" id="GO:0006169">
    <property type="term" value="P:adenosine salvage"/>
    <property type="evidence" value="ECO:0007669"/>
    <property type="project" value="UniProtKB-ARBA"/>
</dbReference>
<comment type="function">
    <text evidence="11">ATP dependent phosphorylation of adenosine and other related nucleoside analogs to monophosphate derivatives.</text>
</comment>